<accession>A0ABU0FH33</accession>
<dbReference type="InterPro" id="IPR006140">
    <property type="entry name" value="D-isomer_DH_NAD-bd"/>
</dbReference>
<feature type="domain" description="D-isomer specific 2-hydroxyacid dehydrogenase NAD-binding" evidence="3">
    <location>
        <begin position="108"/>
        <end position="277"/>
    </location>
</feature>
<reference evidence="4 5" key="1">
    <citation type="submission" date="2023-07" db="EMBL/GenBank/DDBJ databases">
        <title>Genomic Encyclopedia of Type Strains, Phase IV (KMG-IV): sequencing the most valuable type-strain genomes for metagenomic binning, comparative biology and taxonomic classification.</title>
        <authorList>
            <person name="Goeker M."/>
        </authorList>
    </citation>
    <scope>NUCLEOTIDE SEQUENCE [LARGE SCALE GENOMIC DNA]</scope>
    <source>
        <strain evidence="4 5">DSM 5896</strain>
    </source>
</reference>
<dbReference type="Pfam" id="PF02826">
    <property type="entry name" value="2-Hacid_dh_C"/>
    <property type="match status" value="1"/>
</dbReference>
<dbReference type="PANTHER" id="PTHR43333:SF1">
    <property type="entry name" value="D-ISOMER SPECIFIC 2-HYDROXYACID DEHYDROGENASE NAD-BINDING DOMAIN-CONTAINING PROTEIN"/>
    <property type="match status" value="1"/>
</dbReference>
<dbReference type="EC" id="1.1.1.81" evidence="4"/>
<dbReference type="PANTHER" id="PTHR43333">
    <property type="entry name" value="2-HACID_DH_C DOMAIN-CONTAINING PROTEIN"/>
    <property type="match status" value="1"/>
</dbReference>
<dbReference type="Proteomes" id="UP001237448">
    <property type="component" value="Unassembled WGS sequence"/>
</dbReference>
<dbReference type="InterPro" id="IPR036291">
    <property type="entry name" value="NAD(P)-bd_dom_sf"/>
</dbReference>
<evidence type="ECO:0000313" key="4">
    <source>
        <dbReference type="EMBL" id="MDQ0393375.1"/>
    </source>
</evidence>
<sequence length="316" mass="33622">MLRILLADPLAYDAAFDAVLAELAPHVETYRWPDGPADGRYDVLAAWRLPDGFGVVSDSVKLVFCFGAGADHLLADPRLPAHPPVVRLLDAGQAAQLVDYAHHVAFARLQNDQKYLDDQRRHLWDPAPSLKRTRATTRVAVLGLGPIGTDVATALAATGFAVRAWSRRPRRLEGIDTSAGAEGLPDCVRSADVLVNLLPLHPQTADLLGEPLFSLLADGAYVANLGRGGHLDELALRGALDSGRIGCAWIDAFGEEPLPSSHWLWTHDRVRLTPHVGGLPTPAGSARSLAAAIAAYRAGAPLPGLVRAAAATRDTA</sequence>
<dbReference type="EMBL" id="JAUSVK010000001">
    <property type="protein sequence ID" value="MDQ0393375.1"/>
    <property type="molecule type" value="Genomic_DNA"/>
</dbReference>
<keyword evidence="1 4" id="KW-0560">Oxidoreductase</keyword>
<dbReference type="Gene3D" id="3.40.50.720">
    <property type="entry name" value="NAD(P)-binding Rossmann-like Domain"/>
    <property type="match status" value="2"/>
</dbReference>
<keyword evidence="2" id="KW-0520">NAD</keyword>
<organism evidence="4 5">
    <name type="scientific">Labrys monachus</name>
    <dbReference type="NCBI Taxonomy" id="217067"/>
    <lineage>
        <taxon>Bacteria</taxon>
        <taxon>Pseudomonadati</taxon>
        <taxon>Pseudomonadota</taxon>
        <taxon>Alphaproteobacteria</taxon>
        <taxon>Hyphomicrobiales</taxon>
        <taxon>Xanthobacteraceae</taxon>
        <taxon>Labrys</taxon>
    </lineage>
</organism>
<evidence type="ECO:0000256" key="1">
    <source>
        <dbReference type="ARBA" id="ARBA00023002"/>
    </source>
</evidence>
<evidence type="ECO:0000259" key="3">
    <source>
        <dbReference type="Pfam" id="PF02826"/>
    </source>
</evidence>
<keyword evidence="5" id="KW-1185">Reference proteome</keyword>
<evidence type="ECO:0000256" key="2">
    <source>
        <dbReference type="ARBA" id="ARBA00023027"/>
    </source>
</evidence>
<dbReference type="GO" id="GO:0016618">
    <property type="term" value="F:hydroxypyruvate reductase [NAD(P)H] activity"/>
    <property type="evidence" value="ECO:0007669"/>
    <property type="project" value="UniProtKB-EC"/>
</dbReference>
<gene>
    <name evidence="4" type="ORF">J3R73_003167</name>
</gene>
<dbReference type="EC" id="1.1.1.79" evidence="4"/>
<proteinExistence type="predicted"/>
<comment type="caution">
    <text evidence="4">The sequence shown here is derived from an EMBL/GenBank/DDBJ whole genome shotgun (WGS) entry which is preliminary data.</text>
</comment>
<protein>
    <submittedName>
        <fullName evidence="4">Glyoxylate/hydroxypyruvate reductase A</fullName>
        <ecNumber evidence="4">1.1.1.79</ecNumber>
        <ecNumber evidence="4">1.1.1.81</ecNumber>
    </submittedName>
</protein>
<dbReference type="RefSeq" id="WP_307428615.1">
    <property type="nucleotide sequence ID" value="NZ_JAUSVK010000001.1"/>
</dbReference>
<evidence type="ECO:0000313" key="5">
    <source>
        <dbReference type="Proteomes" id="UP001237448"/>
    </source>
</evidence>
<dbReference type="GO" id="GO:0030267">
    <property type="term" value="F:glyoxylate reductase (NADPH) activity"/>
    <property type="evidence" value="ECO:0007669"/>
    <property type="project" value="UniProtKB-EC"/>
</dbReference>
<dbReference type="SUPFAM" id="SSF51735">
    <property type="entry name" value="NAD(P)-binding Rossmann-fold domains"/>
    <property type="match status" value="1"/>
</dbReference>
<name>A0ABU0FH33_9HYPH</name>